<dbReference type="VEuPathDB" id="VectorBase:LLOJ000341"/>
<dbReference type="EnsemblMetazoa" id="LLOJ000341-RA">
    <property type="protein sequence ID" value="LLOJ000341-PA"/>
    <property type="gene ID" value="LLOJ000341"/>
</dbReference>
<protein>
    <submittedName>
        <fullName evidence="1">Uncharacterized protein</fullName>
    </submittedName>
</protein>
<keyword evidence="2" id="KW-1185">Reference proteome</keyword>
<dbReference type="AlphaFoldDB" id="A0A1B0C8R9"/>
<reference evidence="1" key="1">
    <citation type="submission" date="2020-05" db="UniProtKB">
        <authorList>
            <consortium name="EnsemblMetazoa"/>
        </authorList>
    </citation>
    <scope>IDENTIFICATION</scope>
    <source>
        <strain evidence="1">Jacobina</strain>
    </source>
</reference>
<dbReference type="Proteomes" id="UP000092461">
    <property type="component" value="Unassembled WGS sequence"/>
</dbReference>
<evidence type="ECO:0000313" key="1">
    <source>
        <dbReference type="EnsemblMetazoa" id="LLOJ000341-PA"/>
    </source>
</evidence>
<proteinExistence type="predicted"/>
<accession>A0A1B0C8R9</accession>
<sequence length="258" mass="29396">MQRHVPELPTGYNNLRPCGCNGFYLLLQETLLATTEVLQLIGGFNENRSLCFRLNDVHWAGEKCNLCITLTCNVTLNLSLENHPMKHFRALNATPENLANTYVVHIEGRLLGEDGNARLGNEFSQEVLIPVLFGHNCRPNCFTDLPKIPTILHFVTHEFRQNFQNLRQGLLVTLDNLTGGHTQPQKLFSFLQKCSHENNHEVSAVPCFSFLHLTCEYHQSCSWMLYIQFPDNCTRIGGHKLLFQMINHHLIHPIGPIG</sequence>
<organism evidence="1 2">
    <name type="scientific">Lutzomyia longipalpis</name>
    <name type="common">Sand fly</name>
    <dbReference type="NCBI Taxonomy" id="7200"/>
    <lineage>
        <taxon>Eukaryota</taxon>
        <taxon>Metazoa</taxon>
        <taxon>Ecdysozoa</taxon>
        <taxon>Arthropoda</taxon>
        <taxon>Hexapoda</taxon>
        <taxon>Insecta</taxon>
        <taxon>Pterygota</taxon>
        <taxon>Neoptera</taxon>
        <taxon>Endopterygota</taxon>
        <taxon>Diptera</taxon>
        <taxon>Nematocera</taxon>
        <taxon>Psychodoidea</taxon>
        <taxon>Psychodidae</taxon>
        <taxon>Lutzomyia</taxon>
        <taxon>Lutzomyia</taxon>
    </lineage>
</organism>
<name>A0A1B0C8R9_LUTLO</name>
<evidence type="ECO:0000313" key="2">
    <source>
        <dbReference type="Proteomes" id="UP000092461"/>
    </source>
</evidence>
<dbReference type="EMBL" id="AJWK01001311">
    <property type="status" value="NOT_ANNOTATED_CDS"/>
    <property type="molecule type" value="Genomic_DNA"/>
</dbReference>